<evidence type="ECO:0000313" key="2">
    <source>
        <dbReference type="Proteomes" id="UP000308092"/>
    </source>
</evidence>
<organism evidence="1 2">
    <name type="scientific">Aspergillus tanneri</name>
    <dbReference type="NCBI Taxonomy" id="1220188"/>
    <lineage>
        <taxon>Eukaryota</taxon>
        <taxon>Fungi</taxon>
        <taxon>Dikarya</taxon>
        <taxon>Ascomycota</taxon>
        <taxon>Pezizomycotina</taxon>
        <taxon>Eurotiomycetes</taxon>
        <taxon>Eurotiomycetidae</taxon>
        <taxon>Eurotiales</taxon>
        <taxon>Aspergillaceae</taxon>
        <taxon>Aspergillus</taxon>
        <taxon>Aspergillus subgen. Circumdati</taxon>
    </lineage>
</organism>
<name>A0A4S3J4X9_9EURO</name>
<comment type="caution">
    <text evidence="1">The sequence shown here is derived from an EMBL/GenBank/DDBJ whole genome shotgun (WGS) entry which is preliminary data.</text>
</comment>
<keyword evidence="2" id="KW-1185">Reference proteome</keyword>
<proteinExistence type="predicted"/>
<gene>
    <name evidence="1" type="ORF">EYZ11_010720</name>
</gene>
<accession>A0A4S3J4X9</accession>
<dbReference type="Proteomes" id="UP000308092">
    <property type="component" value="Unassembled WGS sequence"/>
</dbReference>
<dbReference type="EMBL" id="SOSA01000598">
    <property type="protein sequence ID" value="THC89825.1"/>
    <property type="molecule type" value="Genomic_DNA"/>
</dbReference>
<sequence>MSVDPPRGVLVPSALCGPEVHPLRRLARKLNI</sequence>
<reference evidence="1 2" key="1">
    <citation type="submission" date="2019-03" db="EMBL/GenBank/DDBJ databases">
        <title>The genome sequence of a newly discovered highly antifungal drug resistant Aspergillus species, Aspergillus tanneri NIH 1004.</title>
        <authorList>
            <person name="Mounaud S."/>
            <person name="Singh I."/>
            <person name="Joardar V."/>
            <person name="Pakala S."/>
            <person name="Pakala S."/>
            <person name="Venepally P."/>
            <person name="Hoover J."/>
            <person name="Nierman W."/>
            <person name="Chung J."/>
            <person name="Losada L."/>
        </authorList>
    </citation>
    <scope>NUCLEOTIDE SEQUENCE [LARGE SCALE GENOMIC DNA]</scope>
    <source>
        <strain evidence="1 2">NIH1004</strain>
    </source>
</reference>
<protein>
    <submittedName>
        <fullName evidence="1">Uncharacterized protein</fullName>
    </submittedName>
</protein>
<evidence type="ECO:0000313" key="1">
    <source>
        <dbReference type="EMBL" id="THC89825.1"/>
    </source>
</evidence>
<dbReference type="VEuPathDB" id="FungiDB:EYZ11_010720"/>
<dbReference type="AlphaFoldDB" id="A0A4S3J4X9"/>